<evidence type="ECO:0000256" key="1">
    <source>
        <dbReference type="SAM" id="MobiDB-lite"/>
    </source>
</evidence>
<organism evidence="2 3">
    <name type="scientific">Neonectria ditissima</name>
    <dbReference type="NCBI Taxonomy" id="78410"/>
    <lineage>
        <taxon>Eukaryota</taxon>
        <taxon>Fungi</taxon>
        <taxon>Dikarya</taxon>
        <taxon>Ascomycota</taxon>
        <taxon>Pezizomycotina</taxon>
        <taxon>Sordariomycetes</taxon>
        <taxon>Hypocreomycetidae</taxon>
        <taxon>Hypocreales</taxon>
        <taxon>Nectriaceae</taxon>
        <taxon>Neonectria</taxon>
    </lineage>
</organism>
<dbReference type="OrthoDB" id="4808018at2759"/>
<protein>
    <submittedName>
        <fullName evidence="2">Uncharacterized protein</fullName>
    </submittedName>
</protein>
<reference evidence="2 3" key="1">
    <citation type="submission" date="2015-09" db="EMBL/GenBank/DDBJ databases">
        <title>Draft genome of a European isolate of the apple canker pathogen Neonectria ditissima.</title>
        <authorList>
            <person name="Gomez-Cortecero A."/>
            <person name="Harrison R.J."/>
            <person name="Armitage A.D."/>
        </authorList>
    </citation>
    <scope>NUCLEOTIDE SEQUENCE [LARGE SCALE GENOMIC DNA]</scope>
    <source>
        <strain evidence="2 3">R09/05</strain>
    </source>
</reference>
<name>A0A0P7B9J5_9HYPO</name>
<gene>
    <name evidence="2" type="ORF">AK830_g9200</name>
</gene>
<dbReference type="EMBL" id="LKCW01000168">
    <property type="protein sequence ID" value="KPM37351.1"/>
    <property type="molecule type" value="Genomic_DNA"/>
</dbReference>
<feature type="region of interest" description="Disordered" evidence="1">
    <location>
        <begin position="1"/>
        <end position="34"/>
    </location>
</feature>
<evidence type="ECO:0000313" key="2">
    <source>
        <dbReference type="EMBL" id="KPM37351.1"/>
    </source>
</evidence>
<sequence length="169" mass="19948">MCPAKTGYDPLISDDDNDDEFDDDDETTKCGDDAELEAEMKSLGRYTKAEPLPRLRKPNRLAQVWKDYKLGRQLRKGDKMWRPNGDGDGYFWRSETGFIDEGKTPNWRAKWVIEVKDTRYVPTCQIWGPKGRKEPNFDVWHWISRLPHGIHLAHSQELRRRRIVGNPYW</sequence>
<accession>A0A0P7B9J5</accession>
<dbReference type="AlphaFoldDB" id="A0A0P7B9J5"/>
<dbReference type="Proteomes" id="UP000050424">
    <property type="component" value="Unassembled WGS sequence"/>
</dbReference>
<proteinExistence type="predicted"/>
<keyword evidence="3" id="KW-1185">Reference proteome</keyword>
<feature type="compositionally biased region" description="Acidic residues" evidence="1">
    <location>
        <begin position="12"/>
        <end position="26"/>
    </location>
</feature>
<evidence type="ECO:0000313" key="3">
    <source>
        <dbReference type="Proteomes" id="UP000050424"/>
    </source>
</evidence>
<comment type="caution">
    <text evidence="2">The sequence shown here is derived from an EMBL/GenBank/DDBJ whole genome shotgun (WGS) entry which is preliminary data.</text>
</comment>